<evidence type="ECO:0000256" key="1">
    <source>
        <dbReference type="ARBA" id="ARBA00004141"/>
    </source>
</evidence>
<dbReference type="PANTHER" id="PTHR45951">
    <property type="entry name" value="PROTEIN DISPATCHED-RELATED"/>
    <property type="match status" value="1"/>
</dbReference>
<dbReference type="SUPFAM" id="SSF82866">
    <property type="entry name" value="Multidrug efflux transporter AcrB transmembrane domain"/>
    <property type="match status" value="2"/>
</dbReference>
<dbReference type="GO" id="GO:0007224">
    <property type="term" value="P:smoothened signaling pathway"/>
    <property type="evidence" value="ECO:0007669"/>
    <property type="project" value="TreeGrafter"/>
</dbReference>
<dbReference type="GO" id="GO:0022857">
    <property type="term" value="F:transmembrane transporter activity"/>
    <property type="evidence" value="ECO:0007669"/>
    <property type="project" value="TreeGrafter"/>
</dbReference>
<evidence type="ECO:0000313" key="9">
    <source>
        <dbReference type="EMBL" id="VDL81928.1"/>
    </source>
</evidence>
<dbReference type="PANTHER" id="PTHR45951:SF8">
    <property type="entry name" value="CHE-14 PROTEIN"/>
    <property type="match status" value="1"/>
</dbReference>
<dbReference type="Gene3D" id="1.20.1640.10">
    <property type="entry name" value="Multidrug efflux transporter AcrB transmembrane domain"/>
    <property type="match status" value="2"/>
</dbReference>
<proteinExistence type="inferred from homology"/>
<evidence type="ECO:0000256" key="2">
    <source>
        <dbReference type="ARBA" id="ARBA00022692"/>
    </source>
</evidence>
<keyword evidence="10" id="KW-1185">Reference proteome</keyword>
<keyword evidence="2 7" id="KW-0812">Transmembrane</keyword>
<protein>
    <submittedName>
        <fullName evidence="11">Protein dispatched (inferred by orthology to a D. melanogaster protein)</fullName>
    </submittedName>
</protein>
<dbReference type="WBParaSite" id="NBR_0001820901-mRNA-1">
    <property type="protein sequence ID" value="NBR_0001820901-mRNA-1"/>
    <property type="gene ID" value="NBR_0001820901"/>
</dbReference>
<evidence type="ECO:0000256" key="5">
    <source>
        <dbReference type="ARBA" id="ARBA00023180"/>
    </source>
</evidence>
<sequence>MRENTDLEDMLLLMTPHHPRILSGNVAEQSQSSTKAADTNIMVLVPPTFRDFEITYIESSLGVYCLFTSDFPLLNLVIFVLLIAVGTDDAFLLFSHFPQNLKEESFYECLAHTSSTMFLTSFSTAVPFFVNIASNVVVFRCFGLFAGVTILINYILVISLLPAFLILQNRFSFLFSTKIENGKYLWLPLLTLIVVFSSVVAIKDLHLPEYNPLQLFEKIAIPLFARLVWGVKKVNSTAMFRPDAVTPLEALATTLATYRNFPFINHSEPFWPEKFIDWSNRYHCSEGFVCCNMSNSLFNNAFLDYCLRNSTSYIFTSYNDTPLFDNNSFALSGYTAMLPTHLSYSHRFHRLSQTFSRLSSLSPDHGWWAPEWAIISTWYDLQRSIVSDVRSSVIVSVAVVALFSLIQLKVQAIAAVTSCVCIIACSVGTVALLGWEIGVLEAVILVLVVGLSFDYTLHYGAALPATGCKSHKIQRAAQMAAVPVALSASTSFLAGAAMLFSQTHAFFQVGVFLIVITACSWVFATFFFLPLLFLSLRSSKHCDDCDRAAARTFPMDEKRSF</sequence>
<evidence type="ECO:0000256" key="3">
    <source>
        <dbReference type="ARBA" id="ARBA00022989"/>
    </source>
</evidence>
<feature type="transmembrane region" description="Helical" evidence="7">
    <location>
        <begin position="142"/>
        <end position="164"/>
    </location>
</feature>
<evidence type="ECO:0000259" key="8">
    <source>
        <dbReference type="PROSITE" id="PS50156"/>
    </source>
</evidence>
<dbReference type="AlphaFoldDB" id="A0A158R3F7"/>
<reference evidence="11" key="1">
    <citation type="submission" date="2016-04" db="UniProtKB">
        <authorList>
            <consortium name="WormBaseParasite"/>
        </authorList>
    </citation>
    <scope>IDENTIFICATION</scope>
</reference>
<evidence type="ECO:0000256" key="4">
    <source>
        <dbReference type="ARBA" id="ARBA00023136"/>
    </source>
</evidence>
<gene>
    <name evidence="9" type="ORF">NBR_LOCUS18207</name>
</gene>
<reference evidence="9 10" key="2">
    <citation type="submission" date="2018-11" db="EMBL/GenBank/DDBJ databases">
        <authorList>
            <consortium name="Pathogen Informatics"/>
        </authorList>
    </citation>
    <scope>NUCLEOTIDE SEQUENCE [LARGE SCALE GENOMIC DNA]</scope>
</reference>
<evidence type="ECO:0000313" key="11">
    <source>
        <dbReference type="WBParaSite" id="NBR_0001820901-mRNA-1"/>
    </source>
</evidence>
<evidence type="ECO:0000256" key="7">
    <source>
        <dbReference type="SAM" id="Phobius"/>
    </source>
</evidence>
<feature type="transmembrane region" description="Helical" evidence="7">
    <location>
        <begin position="389"/>
        <end position="406"/>
    </location>
</feature>
<feature type="transmembrane region" description="Helical" evidence="7">
    <location>
        <begin position="506"/>
        <end position="534"/>
    </location>
</feature>
<dbReference type="InterPro" id="IPR004869">
    <property type="entry name" value="MMPL_dom"/>
</dbReference>
<feature type="transmembrane region" description="Helical" evidence="7">
    <location>
        <begin position="413"/>
        <end position="433"/>
    </location>
</feature>
<dbReference type="InterPro" id="IPR052081">
    <property type="entry name" value="Dispatched_Hh_regulator"/>
</dbReference>
<dbReference type="Pfam" id="PF03176">
    <property type="entry name" value="MMPL"/>
    <property type="match status" value="1"/>
</dbReference>
<accession>A0A158R3F7</accession>
<dbReference type="GO" id="GO:0016020">
    <property type="term" value="C:membrane"/>
    <property type="evidence" value="ECO:0007669"/>
    <property type="project" value="UniProtKB-SubCell"/>
</dbReference>
<evidence type="ECO:0000313" key="10">
    <source>
        <dbReference type="Proteomes" id="UP000271162"/>
    </source>
</evidence>
<feature type="transmembrane region" description="Helical" evidence="7">
    <location>
        <begin position="184"/>
        <end position="202"/>
    </location>
</feature>
<dbReference type="Proteomes" id="UP000271162">
    <property type="component" value="Unassembled WGS sequence"/>
</dbReference>
<feature type="domain" description="SSD" evidence="8">
    <location>
        <begin position="67"/>
        <end position="167"/>
    </location>
</feature>
<dbReference type="OMA" id="HERMARF"/>
<feature type="transmembrane region" description="Helical" evidence="7">
    <location>
        <begin position="439"/>
        <end position="459"/>
    </location>
</feature>
<name>A0A158R3F7_NIPBR</name>
<organism evidence="11">
    <name type="scientific">Nippostrongylus brasiliensis</name>
    <name type="common">Rat hookworm</name>
    <dbReference type="NCBI Taxonomy" id="27835"/>
    <lineage>
        <taxon>Eukaryota</taxon>
        <taxon>Metazoa</taxon>
        <taxon>Ecdysozoa</taxon>
        <taxon>Nematoda</taxon>
        <taxon>Chromadorea</taxon>
        <taxon>Rhabditida</taxon>
        <taxon>Rhabditina</taxon>
        <taxon>Rhabditomorpha</taxon>
        <taxon>Strongyloidea</taxon>
        <taxon>Heligmosomidae</taxon>
        <taxon>Nippostrongylus</taxon>
    </lineage>
</organism>
<keyword evidence="5" id="KW-0325">Glycoprotein</keyword>
<dbReference type="STRING" id="27835.A0A158R3F7"/>
<dbReference type="InterPro" id="IPR000731">
    <property type="entry name" value="SSD"/>
</dbReference>
<dbReference type="EMBL" id="UYSL01023251">
    <property type="protein sequence ID" value="VDL81928.1"/>
    <property type="molecule type" value="Genomic_DNA"/>
</dbReference>
<evidence type="ECO:0000256" key="6">
    <source>
        <dbReference type="ARBA" id="ARBA00038046"/>
    </source>
</evidence>
<keyword evidence="3 7" id="KW-1133">Transmembrane helix</keyword>
<comment type="subcellular location">
    <subcellularLocation>
        <location evidence="1">Membrane</location>
        <topology evidence="1">Multi-pass membrane protein</topology>
    </subcellularLocation>
</comment>
<keyword evidence="4 7" id="KW-0472">Membrane</keyword>
<feature type="transmembrane region" description="Helical" evidence="7">
    <location>
        <begin position="480"/>
        <end position="500"/>
    </location>
</feature>
<comment type="similarity">
    <text evidence="6">Belongs to the dispatched family.</text>
</comment>
<feature type="transmembrane region" description="Helical" evidence="7">
    <location>
        <begin position="106"/>
        <end position="130"/>
    </location>
</feature>
<dbReference type="PROSITE" id="PS50156">
    <property type="entry name" value="SSD"/>
    <property type="match status" value="1"/>
</dbReference>
<feature type="transmembrane region" description="Helical" evidence="7">
    <location>
        <begin position="73"/>
        <end position="94"/>
    </location>
</feature>